<protein>
    <recommendedName>
        <fullName evidence="3">PqqD family protein</fullName>
    </recommendedName>
</protein>
<organism evidence="1 2">
    <name type="scientific">Allobranchiibius huperziae</name>
    <dbReference type="NCBI Taxonomy" id="1874116"/>
    <lineage>
        <taxon>Bacteria</taxon>
        <taxon>Bacillati</taxon>
        <taxon>Actinomycetota</taxon>
        <taxon>Actinomycetes</taxon>
        <taxon>Micrococcales</taxon>
        <taxon>Dermacoccaceae</taxon>
        <taxon>Allobranchiibius</taxon>
    </lineage>
</organism>
<comment type="caution">
    <text evidence="1">The sequence shown here is derived from an EMBL/GenBank/DDBJ whole genome shotgun (WGS) entry which is preliminary data.</text>
</comment>
<gene>
    <name evidence="1" type="ORF">HNR15_002133</name>
</gene>
<dbReference type="EMBL" id="JACCFW010000001">
    <property type="protein sequence ID" value="NYJ75170.1"/>
    <property type="molecule type" value="Genomic_DNA"/>
</dbReference>
<reference evidence="1 2" key="1">
    <citation type="submission" date="2020-07" db="EMBL/GenBank/DDBJ databases">
        <title>Sequencing the genomes of 1000 actinobacteria strains.</title>
        <authorList>
            <person name="Klenk H.-P."/>
        </authorList>
    </citation>
    <scope>NUCLEOTIDE SEQUENCE [LARGE SCALE GENOMIC DNA]</scope>
    <source>
        <strain evidence="1 2">DSM 29531</strain>
    </source>
</reference>
<evidence type="ECO:0000313" key="2">
    <source>
        <dbReference type="Proteomes" id="UP000571817"/>
    </source>
</evidence>
<sequence length="102" mass="10905">MQPAYVVPDGVAWVVDEDGGPHGPAVYLTRVRAGLPIALEGPAAQIWDAARSMPEDEITAEVALATGQTPDTVRDSVESFLRELLRRGLLQVREPDQGAVDG</sequence>
<evidence type="ECO:0000313" key="1">
    <source>
        <dbReference type="EMBL" id="NYJ75170.1"/>
    </source>
</evidence>
<name>A0A853DKE9_9MICO</name>
<dbReference type="Pfam" id="PF05402">
    <property type="entry name" value="PqqD"/>
    <property type="match status" value="1"/>
</dbReference>
<proteinExistence type="predicted"/>
<dbReference type="AlphaFoldDB" id="A0A853DKE9"/>
<dbReference type="Proteomes" id="UP000571817">
    <property type="component" value="Unassembled WGS sequence"/>
</dbReference>
<keyword evidence="2" id="KW-1185">Reference proteome</keyword>
<evidence type="ECO:0008006" key="3">
    <source>
        <dbReference type="Google" id="ProtNLM"/>
    </source>
</evidence>
<dbReference type="RefSeq" id="WP_179481616.1">
    <property type="nucleotide sequence ID" value="NZ_JACCFW010000001.1"/>
</dbReference>
<dbReference type="InterPro" id="IPR008792">
    <property type="entry name" value="PQQD"/>
</dbReference>
<accession>A0A853DKE9</accession>